<evidence type="ECO:0000313" key="8">
    <source>
        <dbReference type="Ensembl" id="ENSOSIP00000040890.1"/>
    </source>
</evidence>
<dbReference type="EC" id="2.8.2.-" evidence="5"/>
<dbReference type="InterPro" id="IPR037359">
    <property type="entry name" value="NST/OST"/>
</dbReference>
<feature type="binding site" evidence="4">
    <location>
        <begin position="160"/>
        <end position="164"/>
    </location>
    <ligand>
        <name>3'-phosphoadenylyl sulfate</name>
        <dbReference type="ChEBI" id="CHEBI:58339"/>
    </ligand>
</feature>
<dbReference type="PANTHER" id="PTHR10605">
    <property type="entry name" value="HEPARAN SULFATE SULFOTRANSFERASE"/>
    <property type="match status" value="1"/>
</dbReference>
<dbReference type="Pfam" id="PF00685">
    <property type="entry name" value="Sulfotransfer_1"/>
    <property type="match status" value="1"/>
</dbReference>
<reference evidence="8" key="2">
    <citation type="submission" date="2025-09" db="UniProtKB">
        <authorList>
            <consortium name="Ensembl"/>
        </authorList>
    </citation>
    <scope>IDENTIFICATION</scope>
</reference>
<dbReference type="InterPro" id="IPR000863">
    <property type="entry name" value="Sulfotransferase_dom"/>
</dbReference>
<dbReference type="GeneTree" id="ENSGT00940000161466"/>
<keyword evidence="6" id="KW-0472">Membrane</keyword>
<keyword evidence="6" id="KW-1133">Transmembrane helix</keyword>
<protein>
    <recommendedName>
        <fullName evidence="5">Sulfotransferase</fullName>
        <ecNumber evidence="5">2.8.2.-</ecNumber>
    </recommendedName>
</protein>
<comment type="similarity">
    <text evidence="5">Belongs to the sulfotransferase 1 family.</text>
</comment>
<evidence type="ECO:0000256" key="2">
    <source>
        <dbReference type="ARBA" id="ARBA00023180"/>
    </source>
</evidence>
<dbReference type="Gene3D" id="3.40.50.300">
    <property type="entry name" value="P-loop containing nucleotide triphosphate hydrolases"/>
    <property type="match status" value="1"/>
</dbReference>
<evidence type="ECO:0000256" key="1">
    <source>
        <dbReference type="ARBA" id="ARBA00022679"/>
    </source>
</evidence>
<dbReference type="Ensembl" id="ENSOSIT00000043074.1">
    <property type="protein sequence ID" value="ENSOSIP00000040890.1"/>
    <property type="gene ID" value="ENSOSIG00000019899.1"/>
</dbReference>
<keyword evidence="9" id="KW-1185">Reference proteome</keyword>
<dbReference type="FunFam" id="3.40.50.300:FF:005011">
    <property type="entry name" value="Sulfotransferase"/>
    <property type="match status" value="1"/>
</dbReference>
<reference evidence="8" key="1">
    <citation type="submission" date="2025-08" db="UniProtKB">
        <authorList>
            <consortium name="Ensembl"/>
        </authorList>
    </citation>
    <scope>IDENTIFICATION</scope>
</reference>
<organism evidence="8 9">
    <name type="scientific">Oryzias sinensis</name>
    <name type="common">Chinese medaka</name>
    <dbReference type="NCBI Taxonomy" id="183150"/>
    <lineage>
        <taxon>Eukaryota</taxon>
        <taxon>Metazoa</taxon>
        <taxon>Chordata</taxon>
        <taxon>Craniata</taxon>
        <taxon>Vertebrata</taxon>
        <taxon>Euteleostomi</taxon>
        <taxon>Actinopterygii</taxon>
        <taxon>Neopterygii</taxon>
        <taxon>Teleostei</taxon>
        <taxon>Neoteleostei</taxon>
        <taxon>Acanthomorphata</taxon>
        <taxon>Ovalentaria</taxon>
        <taxon>Atherinomorphae</taxon>
        <taxon>Beloniformes</taxon>
        <taxon>Adrianichthyidae</taxon>
        <taxon>Oryziinae</taxon>
        <taxon>Oryzias</taxon>
    </lineage>
</organism>
<dbReference type="InterPro" id="IPR027417">
    <property type="entry name" value="P-loop_NTPase"/>
</dbReference>
<evidence type="ECO:0000256" key="5">
    <source>
        <dbReference type="RuleBase" id="RU361155"/>
    </source>
</evidence>
<feature type="active site" description="For sulfotransferase activity" evidence="3">
    <location>
        <position position="160"/>
    </location>
</feature>
<evidence type="ECO:0000259" key="7">
    <source>
        <dbReference type="Pfam" id="PF00685"/>
    </source>
</evidence>
<dbReference type="GO" id="GO:0008467">
    <property type="term" value="F:[heparan sulfate]-glucosamine 3-sulfotransferase activity"/>
    <property type="evidence" value="ECO:0007669"/>
    <property type="project" value="TreeGrafter"/>
</dbReference>
<dbReference type="PANTHER" id="PTHR10605:SF11">
    <property type="entry name" value="HEPARAN SULFATE GLUCOSAMINE 3-O-SULFOTRANSFERASE 4"/>
    <property type="match status" value="1"/>
</dbReference>
<dbReference type="AlphaFoldDB" id="A0A8C7ZB31"/>
<accession>A0A8C7ZB31</accession>
<keyword evidence="2" id="KW-0325">Glycoprotein</keyword>
<dbReference type="Proteomes" id="UP000694383">
    <property type="component" value="Unplaced"/>
</dbReference>
<evidence type="ECO:0000256" key="4">
    <source>
        <dbReference type="PIRSR" id="PIRSR637359-2"/>
    </source>
</evidence>
<evidence type="ECO:0000256" key="3">
    <source>
        <dbReference type="PIRSR" id="PIRSR637359-1"/>
    </source>
</evidence>
<sequence length="250" mass="27960">MAFWSSTSVFTSKVPRKILFMFTLSLSVTYLFYSLMSCYNSLQFPLQDNYVFQGRLVTEETTFATLRGKLYSASQGFTQFSEADRSALASVRDHAEAEQRTVEWIRTPASPTKPAAAFHTTVLEREHQEFSTTDSELRLNCTSDYGEKKLPQAIIIGVKKGGTRALLEALRVHPDVRAVGNEPHFFDRNYEKGLDWYRTELVVPAFGSCNICFHLAASTSAAHLARANASCFIMLTVKGSLDSGVTCLHK</sequence>
<evidence type="ECO:0000256" key="6">
    <source>
        <dbReference type="SAM" id="Phobius"/>
    </source>
</evidence>
<evidence type="ECO:0000313" key="9">
    <source>
        <dbReference type="Proteomes" id="UP000694383"/>
    </source>
</evidence>
<proteinExistence type="inferred from homology"/>
<feature type="transmembrane region" description="Helical" evidence="6">
    <location>
        <begin position="18"/>
        <end position="36"/>
    </location>
</feature>
<dbReference type="SUPFAM" id="SSF52540">
    <property type="entry name" value="P-loop containing nucleoside triphosphate hydrolases"/>
    <property type="match status" value="1"/>
</dbReference>
<name>A0A8C7ZB31_9TELE</name>
<keyword evidence="1 5" id="KW-0808">Transferase</keyword>
<feature type="domain" description="Sulfotransferase" evidence="7">
    <location>
        <begin position="151"/>
        <end position="224"/>
    </location>
</feature>
<keyword evidence="6" id="KW-0812">Transmembrane</keyword>